<keyword evidence="6" id="KW-0479">Metal-binding</keyword>
<dbReference type="SUPFAM" id="SSF57845">
    <property type="entry name" value="B-box zinc-binding domain"/>
    <property type="match status" value="1"/>
</dbReference>
<dbReference type="GO" id="GO:0008270">
    <property type="term" value="F:zinc ion binding"/>
    <property type="evidence" value="ECO:0007669"/>
    <property type="project" value="InterPro"/>
</dbReference>
<dbReference type="PANTHER" id="PTHR20855:SF92">
    <property type="entry name" value="PROGESTIN AND ADIPOQ RECEPTOR FAMILY MEMBER 3-LIKE"/>
    <property type="match status" value="1"/>
</dbReference>
<keyword evidence="8" id="KW-0675">Receptor</keyword>
<dbReference type="GO" id="GO:0038023">
    <property type="term" value="F:signaling receptor activity"/>
    <property type="evidence" value="ECO:0007669"/>
    <property type="project" value="TreeGrafter"/>
</dbReference>
<evidence type="ECO:0000256" key="6">
    <source>
        <dbReference type="PIRSR" id="PIRSR604254-1"/>
    </source>
</evidence>
<dbReference type="InterPro" id="IPR011042">
    <property type="entry name" value="6-blade_b-propeller_TolB-like"/>
</dbReference>
<sequence>MDRRTWAQDVLRCHLCETPGPPMYCDICHIHLCKACVGEHLSDESKEHKIVTFKMRGFAPECSKHSKKLCELYCEQCDIPICVKCVSSGEHIGHKQVEILKSLETKKELLQRDLQELEKSICPTYQEIYSYISVHKADLNKNSKKFSADIDKHGEDLHREIDIAIKKLKSDMDAIESKHLVVLDKQGDEIKHTISEIKQSITDLTKLLNSNDVRLVSTYKSRNDEFKRMPPKLTVSLPRYTPQKITKEQIYQQIGSLSESSITTEELGYTMDSPGAESSPLDSPLIDIPRIITYINTVYGESDKLHSVSCLSDDELWMRGEDNMLRLYNLHGKLVKSIQTKSGEIPWDIAVIQSGELVYTDANDRTVNIVKNTQKQTVIRLQGWRPLNVCSTSSGDILVVTLSNDRKQTKVMRFSGSTEKQTIQYNEKGQPLYSSEFSDHNNYPKHICENNNLDICVADFRAGAVVVVNQAGKLRFTYNGPSSISKKSFKPVGITTDSKSRILTADRDSDFIHILDQDGQFLRYIDNCDLKLPYGLCVDTRDNLFVPERDTGSGHTGPDIARAVQMGKRDLLYLLRTHLQTPLKSQPTLSYHQVNALYREPGILSGYRPSGHGLLYYLASVFQIHNETVNIWTHLLAFLLVLYRWLSLSAEPSFDPAFHPVLSAFSLCCLAYTFCSTMAHTFHSKSPETHYLCFQVDYAGIGFYTLGCSIYVFHASCHHPYTDVLGAYYLPSVVLMSAAGCLCCCIAKLKYSRPYPFRRKLWQLFSFGTQTVLVFSLVLPRYVNCFRHPTCQLTSLNHHSYVVGFITASVFFFSSHLPDKLVPGKVDIIGQGHQIFHVLCTIGTLLQFDVITWDVRHYATPNMAPDSVVISVAMLSYFVLVLCILFILRPFVVKRVKKDLAMQTHIDSKGK</sequence>
<dbReference type="AlphaFoldDB" id="K1QIA5"/>
<evidence type="ECO:0000256" key="1">
    <source>
        <dbReference type="ARBA" id="ARBA00004141"/>
    </source>
</evidence>
<dbReference type="HOGENOM" id="CLU_007742_2_0_1"/>
<dbReference type="PROSITE" id="PS50119">
    <property type="entry name" value="ZF_BBOX"/>
    <property type="match status" value="2"/>
</dbReference>
<gene>
    <name evidence="8" type="ORF">CGI_10022493</name>
</gene>
<feature type="domain" description="B box-type" evidence="7">
    <location>
        <begin position="62"/>
        <end position="99"/>
    </location>
</feature>
<dbReference type="CDD" id="cd19756">
    <property type="entry name" value="Bbox2"/>
    <property type="match status" value="1"/>
</dbReference>
<dbReference type="Gene3D" id="2.120.10.30">
    <property type="entry name" value="TolB, C-terminal domain"/>
    <property type="match status" value="1"/>
</dbReference>
<evidence type="ECO:0000313" key="8">
    <source>
        <dbReference type="EMBL" id="EKC30924.1"/>
    </source>
</evidence>
<feature type="domain" description="B box-type" evidence="7">
    <location>
        <begin position="8"/>
        <end position="53"/>
    </location>
</feature>
<keyword evidence="3" id="KW-0812">Transmembrane</keyword>
<dbReference type="InterPro" id="IPR000315">
    <property type="entry name" value="Znf_B-box"/>
</dbReference>
<dbReference type="InterPro" id="IPR004254">
    <property type="entry name" value="AdipoR/HlyIII-related"/>
</dbReference>
<dbReference type="PANTHER" id="PTHR20855">
    <property type="entry name" value="ADIPOR/PROGESTIN RECEPTOR-RELATED"/>
    <property type="match status" value="1"/>
</dbReference>
<dbReference type="Pfam" id="PF03006">
    <property type="entry name" value="HlyIII"/>
    <property type="match status" value="1"/>
</dbReference>
<keyword evidence="6" id="KW-0862">Zinc</keyword>
<dbReference type="GO" id="GO:0016020">
    <property type="term" value="C:membrane"/>
    <property type="evidence" value="ECO:0007669"/>
    <property type="project" value="UniProtKB-SubCell"/>
</dbReference>
<keyword evidence="4" id="KW-1133">Transmembrane helix</keyword>
<dbReference type="Pfam" id="PF00643">
    <property type="entry name" value="zf-B_box"/>
    <property type="match status" value="1"/>
</dbReference>
<dbReference type="InParanoid" id="K1QIA5"/>
<evidence type="ECO:0000256" key="2">
    <source>
        <dbReference type="ARBA" id="ARBA00007018"/>
    </source>
</evidence>
<proteinExistence type="inferred from homology"/>
<accession>K1QIA5</accession>
<feature type="binding site" evidence="6">
    <location>
        <position position="680"/>
    </location>
    <ligand>
        <name>Zn(2+)</name>
        <dbReference type="ChEBI" id="CHEBI:29105"/>
    </ligand>
</feature>
<comment type="subcellular location">
    <subcellularLocation>
        <location evidence="1">Membrane</location>
        <topology evidence="1">Multi-pass membrane protein</topology>
    </subcellularLocation>
</comment>
<reference evidence="8" key="1">
    <citation type="journal article" date="2012" name="Nature">
        <title>The oyster genome reveals stress adaptation and complexity of shell formation.</title>
        <authorList>
            <person name="Zhang G."/>
            <person name="Fang X."/>
            <person name="Guo X."/>
            <person name="Li L."/>
            <person name="Luo R."/>
            <person name="Xu F."/>
            <person name="Yang P."/>
            <person name="Zhang L."/>
            <person name="Wang X."/>
            <person name="Qi H."/>
            <person name="Xiong Z."/>
            <person name="Que H."/>
            <person name="Xie Y."/>
            <person name="Holland P.W."/>
            <person name="Paps J."/>
            <person name="Zhu Y."/>
            <person name="Wu F."/>
            <person name="Chen Y."/>
            <person name="Wang J."/>
            <person name="Peng C."/>
            <person name="Meng J."/>
            <person name="Yang L."/>
            <person name="Liu J."/>
            <person name="Wen B."/>
            <person name="Zhang N."/>
            <person name="Huang Z."/>
            <person name="Zhu Q."/>
            <person name="Feng Y."/>
            <person name="Mount A."/>
            <person name="Hedgecock D."/>
            <person name="Xu Z."/>
            <person name="Liu Y."/>
            <person name="Domazet-Loso T."/>
            <person name="Du Y."/>
            <person name="Sun X."/>
            <person name="Zhang S."/>
            <person name="Liu B."/>
            <person name="Cheng P."/>
            <person name="Jiang X."/>
            <person name="Li J."/>
            <person name="Fan D."/>
            <person name="Wang W."/>
            <person name="Fu W."/>
            <person name="Wang T."/>
            <person name="Wang B."/>
            <person name="Zhang J."/>
            <person name="Peng Z."/>
            <person name="Li Y."/>
            <person name="Li N."/>
            <person name="Wang J."/>
            <person name="Chen M."/>
            <person name="He Y."/>
            <person name="Tan F."/>
            <person name="Song X."/>
            <person name="Zheng Q."/>
            <person name="Huang R."/>
            <person name="Yang H."/>
            <person name="Du X."/>
            <person name="Chen L."/>
            <person name="Yang M."/>
            <person name="Gaffney P.M."/>
            <person name="Wang S."/>
            <person name="Luo L."/>
            <person name="She Z."/>
            <person name="Ming Y."/>
            <person name="Huang W."/>
            <person name="Zhang S."/>
            <person name="Huang B."/>
            <person name="Zhang Y."/>
            <person name="Qu T."/>
            <person name="Ni P."/>
            <person name="Miao G."/>
            <person name="Wang J."/>
            <person name="Wang Q."/>
            <person name="Steinberg C.E."/>
            <person name="Wang H."/>
            <person name="Li N."/>
            <person name="Qian L."/>
            <person name="Zhang G."/>
            <person name="Li Y."/>
            <person name="Yang H."/>
            <person name="Liu X."/>
            <person name="Wang J."/>
            <person name="Yin Y."/>
            <person name="Wang J."/>
        </authorList>
    </citation>
    <scope>NUCLEOTIDE SEQUENCE [LARGE SCALE GENOMIC DNA]</scope>
    <source>
        <strain evidence="8">05x7-T-G4-1.051#20</strain>
    </source>
</reference>
<organism evidence="8">
    <name type="scientific">Magallana gigas</name>
    <name type="common">Pacific oyster</name>
    <name type="synonym">Crassostrea gigas</name>
    <dbReference type="NCBI Taxonomy" id="29159"/>
    <lineage>
        <taxon>Eukaryota</taxon>
        <taxon>Metazoa</taxon>
        <taxon>Spiralia</taxon>
        <taxon>Lophotrochozoa</taxon>
        <taxon>Mollusca</taxon>
        <taxon>Bivalvia</taxon>
        <taxon>Autobranchia</taxon>
        <taxon>Pteriomorphia</taxon>
        <taxon>Ostreida</taxon>
        <taxon>Ostreoidea</taxon>
        <taxon>Ostreidae</taxon>
        <taxon>Magallana</taxon>
    </lineage>
</organism>
<evidence type="ECO:0000256" key="4">
    <source>
        <dbReference type="ARBA" id="ARBA00022989"/>
    </source>
</evidence>
<evidence type="ECO:0000259" key="7">
    <source>
        <dbReference type="PROSITE" id="PS50119"/>
    </source>
</evidence>
<dbReference type="Gene3D" id="3.30.160.60">
    <property type="entry name" value="Classic Zinc Finger"/>
    <property type="match status" value="1"/>
</dbReference>
<name>K1QIA5_MAGGI</name>
<dbReference type="SMART" id="SM00336">
    <property type="entry name" value="BBOX"/>
    <property type="match status" value="1"/>
</dbReference>
<feature type="binding site" evidence="6">
    <location>
        <position position="837"/>
    </location>
    <ligand>
        <name>Zn(2+)</name>
        <dbReference type="ChEBI" id="CHEBI:29105"/>
    </ligand>
</feature>
<evidence type="ECO:0000256" key="5">
    <source>
        <dbReference type="ARBA" id="ARBA00023136"/>
    </source>
</evidence>
<dbReference type="EMBL" id="JH816359">
    <property type="protein sequence ID" value="EKC30924.1"/>
    <property type="molecule type" value="Genomic_DNA"/>
</dbReference>
<dbReference type="SUPFAM" id="SSF101898">
    <property type="entry name" value="NHL repeat"/>
    <property type="match status" value="1"/>
</dbReference>
<protein>
    <submittedName>
        <fullName evidence="8">Membrane progestin receptor beta</fullName>
    </submittedName>
</protein>
<evidence type="ECO:0000256" key="3">
    <source>
        <dbReference type="ARBA" id="ARBA00022692"/>
    </source>
</evidence>
<comment type="similarity">
    <text evidence="2">Belongs to the ADIPOR family.</text>
</comment>
<feature type="binding site" evidence="6">
    <location>
        <position position="833"/>
    </location>
    <ligand>
        <name>Zn(2+)</name>
        <dbReference type="ChEBI" id="CHEBI:29105"/>
    </ligand>
</feature>
<keyword evidence="5" id="KW-0472">Membrane</keyword>